<evidence type="ECO:0000256" key="5">
    <source>
        <dbReference type="ARBA" id="ARBA00022989"/>
    </source>
</evidence>
<feature type="transmembrane region" description="Helical" evidence="9">
    <location>
        <begin position="116"/>
        <end position="141"/>
    </location>
</feature>
<organism evidence="11 12">
    <name type="scientific">Streptomyces finlayi</name>
    <dbReference type="NCBI Taxonomy" id="67296"/>
    <lineage>
        <taxon>Bacteria</taxon>
        <taxon>Bacillati</taxon>
        <taxon>Actinomycetota</taxon>
        <taxon>Actinomycetes</taxon>
        <taxon>Kitasatosporales</taxon>
        <taxon>Streptomycetaceae</taxon>
        <taxon>Streptomyces</taxon>
    </lineage>
</organism>
<proteinExistence type="inferred from homology"/>
<name>A0A919CDK1_9ACTN</name>
<feature type="transmembrane region" description="Helical" evidence="9">
    <location>
        <begin position="323"/>
        <end position="345"/>
    </location>
</feature>
<dbReference type="InterPro" id="IPR020846">
    <property type="entry name" value="MFS_dom"/>
</dbReference>
<accession>A0A919CDK1</accession>
<dbReference type="GO" id="GO:0005886">
    <property type="term" value="C:plasma membrane"/>
    <property type="evidence" value="ECO:0007669"/>
    <property type="project" value="UniProtKB-SubCell"/>
</dbReference>
<dbReference type="PANTHER" id="PTHR23513:SF9">
    <property type="entry name" value="ENTEROBACTIN EXPORTER ENTS"/>
    <property type="match status" value="1"/>
</dbReference>
<evidence type="ECO:0000259" key="10">
    <source>
        <dbReference type="PROSITE" id="PS50850"/>
    </source>
</evidence>
<reference evidence="11" key="2">
    <citation type="submission" date="2020-09" db="EMBL/GenBank/DDBJ databases">
        <authorList>
            <person name="Sun Q."/>
            <person name="Ohkuma M."/>
        </authorList>
    </citation>
    <scope>NUCLEOTIDE SEQUENCE</scope>
    <source>
        <strain evidence="11">JCM 4637</strain>
    </source>
</reference>
<sequence length="427" mass="43129">MLESRFVNSQRMQERGRRAGFVALLGAVAAAAVGEAMMFVAVPWFVLETTGSVTQTGFVVAVGAVGAGVTGFAAGPLVDRVGFKATAITSYLVGGAAAATIPLLHDAGRLDFPALLGLVLAASLFDIPGVTAVSGLVPSVAQAAAVPLERANALLTAVRQISHLCGPTLGGLAIALVGTANVLLVNAAACTMAAAVVALGVPVIAGRRVRAETGGYAAQLRSGLRTLRRHPLLRALTMSSTAFNGLDSAFSGVVLVTYAYQHLGSAASLGVLLTAFGLGTAAGLFGYAAMGHRISRRRTFLTAGCCTGLLVAPLAALPPLPVAAGLLALLGAVAAPVAPVRMTALQHSVPEGRYGRVVTAIDTLALTAVPLGSAVAVPLVAGLGLRPALLLLSAAYLVVVAVCVWTPAFRMMDEKTESVNLTSIDNA</sequence>
<feature type="transmembrane region" description="Helical" evidence="9">
    <location>
        <begin position="299"/>
        <end position="317"/>
    </location>
</feature>
<reference evidence="11" key="1">
    <citation type="journal article" date="2014" name="Int. J. Syst. Evol. Microbiol.">
        <title>Complete genome sequence of Corynebacterium casei LMG S-19264T (=DSM 44701T), isolated from a smear-ripened cheese.</title>
        <authorList>
            <consortium name="US DOE Joint Genome Institute (JGI-PGF)"/>
            <person name="Walter F."/>
            <person name="Albersmeier A."/>
            <person name="Kalinowski J."/>
            <person name="Ruckert C."/>
        </authorList>
    </citation>
    <scope>NUCLEOTIDE SEQUENCE</scope>
    <source>
        <strain evidence="11">JCM 4637</strain>
    </source>
</reference>
<keyword evidence="2" id="KW-0813">Transport</keyword>
<dbReference type="SUPFAM" id="SSF103473">
    <property type="entry name" value="MFS general substrate transporter"/>
    <property type="match status" value="1"/>
</dbReference>
<evidence type="ECO:0000256" key="3">
    <source>
        <dbReference type="ARBA" id="ARBA00022475"/>
    </source>
</evidence>
<feature type="transmembrane region" description="Helical" evidence="9">
    <location>
        <begin position="387"/>
        <end position="408"/>
    </location>
</feature>
<dbReference type="EMBL" id="BMVC01000018">
    <property type="protein sequence ID" value="GHD12406.1"/>
    <property type="molecule type" value="Genomic_DNA"/>
</dbReference>
<feature type="transmembrane region" description="Helical" evidence="9">
    <location>
        <begin position="153"/>
        <end position="177"/>
    </location>
</feature>
<dbReference type="InterPro" id="IPR036259">
    <property type="entry name" value="MFS_trans_sf"/>
</dbReference>
<protein>
    <recommendedName>
        <fullName evidence="8">Multidrug efflux pump Tap</fullName>
    </recommendedName>
</protein>
<feature type="transmembrane region" description="Helical" evidence="9">
    <location>
        <begin position="357"/>
        <end position="381"/>
    </location>
</feature>
<dbReference type="InterPro" id="IPR011701">
    <property type="entry name" value="MFS"/>
</dbReference>
<dbReference type="Pfam" id="PF07690">
    <property type="entry name" value="MFS_1"/>
    <property type="match status" value="1"/>
</dbReference>
<feature type="transmembrane region" description="Helical" evidence="9">
    <location>
        <begin position="183"/>
        <end position="205"/>
    </location>
</feature>
<feature type="domain" description="Major facilitator superfamily (MFS) profile" evidence="10">
    <location>
        <begin position="233"/>
        <end position="427"/>
    </location>
</feature>
<keyword evidence="3" id="KW-1003">Cell membrane</keyword>
<dbReference type="GO" id="GO:0022857">
    <property type="term" value="F:transmembrane transporter activity"/>
    <property type="evidence" value="ECO:0007669"/>
    <property type="project" value="InterPro"/>
</dbReference>
<dbReference type="AlphaFoldDB" id="A0A919CDK1"/>
<feature type="transmembrane region" description="Helical" evidence="9">
    <location>
        <begin position="235"/>
        <end position="260"/>
    </location>
</feature>
<keyword evidence="4 9" id="KW-0812">Transmembrane</keyword>
<feature type="transmembrane region" description="Helical" evidence="9">
    <location>
        <begin position="58"/>
        <end position="78"/>
    </location>
</feature>
<keyword evidence="5 9" id="KW-1133">Transmembrane helix</keyword>
<comment type="caution">
    <text evidence="11">The sequence shown here is derived from an EMBL/GenBank/DDBJ whole genome shotgun (WGS) entry which is preliminary data.</text>
</comment>
<feature type="transmembrane region" description="Helical" evidence="9">
    <location>
        <begin position="21"/>
        <end position="46"/>
    </location>
</feature>
<keyword evidence="6 9" id="KW-0472">Membrane</keyword>
<evidence type="ECO:0000256" key="2">
    <source>
        <dbReference type="ARBA" id="ARBA00022448"/>
    </source>
</evidence>
<feature type="transmembrane region" description="Helical" evidence="9">
    <location>
        <begin position="85"/>
        <end position="104"/>
    </location>
</feature>
<gene>
    <name evidence="11" type="ORF">GCM10010334_69340</name>
</gene>
<evidence type="ECO:0000256" key="8">
    <source>
        <dbReference type="ARBA" id="ARBA00040914"/>
    </source>
</evidence>
<feature type="transmembrane region" description="Helical" evidence="9">
    <location>
        <begin position="266"/>
        <end position="287"/>
    </location>
</feature>
<evidence type="ECO:0000256" key="9">
    <source>
        <dbReference type="SAM" id="Phobius"/>
    </source>
</evidence>
<evidence type="ECO:0000313" key="12">
    <source>
        <dbReference type="Proteomes" id="UP000638353"/>
    </source>
</evidence>
<evidence type="ECO:0000256" key="1">
    <source>
        <dbReference type="ARBA" id="ARBA00004429"/>
    </source>
</evidence>
<comment type="similarity">
    <text evidence="7">Belongs to the major facilitator superfamily. Drug:H(+) antiporter-3 (DHA3) (TC 2.A.1.21) family.</text>
</comment>
<comment type="subcellular location">
    <subcellularLocation>
        <location evidence="1">Cell inner membrane</location>
        <topology evidence="1">Multi-pass membrane protein</topology>
    </subcellularLocation>
</comment>
<dbReference type="Proteomes" id="UP000638353">
    <property type="component" value="Unassembled WGS sequence"/>
</dbReference>
<evidence type="ECO:0000313" key="11">
    <source>
        <dbReference type="EMBL" id="GHD12406.1"/>
    </source>
</evidence>
<dbReference type="Gene3D" id="1.20.1250.20">
    <property type="entry name" value="MFS general substrate transporter like domains"/>
    <property type="match status" value="1"/>
</dbReference>
<dbReference type="PROSITE" id="PS50850">
    <property type="entry name" value="MFS"/>
    <property type="match status" value="1"/>
</dbReference>
<dbReference type="CDD" id="cd06173">
    <property type="entry name" value="MFS_MefA_like"/>
    <property type="match status" value="1"/>
</dbReference>
<dbReference type="PANTHER" id="PTHR23513">
    <property type="entry name" value="INTEGRAL MEMBRANE EFFLUX PROTEIN-RELATED"/>
    <property type="match status" value="1"/>
</dbReference>
<evidence type="ECO:0000256" key="6">
    <source>
        <dbReference type="ARBA" id="ARBA00023136"/>
    </source>
</evidence>
<evidence type="ECO:0000256" key="7">
    <source>
        <dbReference type="ARBA" id="ARBA00038075"/>
    </source>
</evidence>
<evidence type="ECO:0000256" key="4">
    <source>
        <dbReference type="ARBA" id="ARBA00022692"/>
    </source>
</evidence>